<dbReference type="RefSeq" id="WP_183365454.1">
    <property type="nucleotide sequence ID" value="NZ_JACIEZ010000002.1"/>
</dbReference>
<keyword evidence="1" id="KW-1133">Transmembrane helix</keyword>
<proteinExistence type="predicted"/>
<keyword evidence="3" id="KW-1185">Reference proteome</keyword>
<dbReference type="EMBL" id="JACIEZ010000002">
    <property type="protein sequence ID" value="MBB4064221.1"/>
    <property type="molecule type" value="Genomic_DNA"/>
</dbReference>
<organism evidence="2 3">
    <name type="scientific">Gellertiella hungarica</name>
    <dbReference type="NCBI Taxonomy" id="1572859"/>
    <lineage>
        <taxon>Bacteria</taxon>
        <taxon>Pseudomonadati</taxon>
        <taxon>Pseudomonadota</taxon>
        <taxon>Alphaproteobacteria</taxon>
        <taxon>Hyphomicrobiales</taxon>
        <taxon>Rhizobiaceae</taxon>
        <taxon>Gellertiella</taxon>
    </lineage>
</organism>
<reference evidence="2 3" key="1">
    <citation type="submission" date="2020-08" db="EMBL/GenBank/DDBJ databases">
        <title>Genomic Encyclopedia of Type Strains, Phase IV (KMG-IV): sequencing the most valuable type-strain genomes for metagenomic binning, comparative biology and taxonomic classification.</title>
        <authorList>
            <person name="Goeker M."/>
        </authorList>
    </citation>
    <scope>NUCLEOTIDE SEQUENCE [LARGE SCALE GENOMIC DNA]</scope>
    <source>
        <strain evidence="2 3">DSM 29853</strain>
    </source>
</reference>
<keyword evidence="1" id="KW-0812">Transmembrane</keyword>
<evidence type="ECO:0000313" key="3">
    <source>
        <dbReference type="Proteomes" id="UP000528286"/>
    </source>
</evidence>
<keyword evidence="1" id="KW-0472">Membrane</keyword>
<accession>A0A7W6J5D4</accession>
<dbReference type="Proteomes" id="UP000528286">
    <property type="component" value="Unassembled WGS sequence"/>
</dbReference>
<comment type="caution">
    <text evidence="2">The sequence shown here is derived from an EMBL/GenBank/DDBJ whole genome shotgun (WGS) entry which is preliminary data.</text>
</comment>
<gene>
    <name evidence="2" type="ORF">GGR23_001398</name>
</gene>
<evidence type="ECO:0000313" key="2">
    <source>
        <dbReference type="EMBL" id="MBB4064221.1"/>
    </source>
</evidence>
<protein>
    <submittedName>
        <fullName evidence="2">Uncharacterized protein</fullName>
    </submittedName>
</protein>
<feature type="transmembrane region" description="Helical" evidence="1">
    <location>
        <begin position="20"/>
        <end position="43"/>
    </location>
</feature>
<dbReference type="AlphaFoldDB" id="A0A7W6J5D4"/>
<evidence type="ECO:0000256" key="1">
    <source>
        <dbReference type="SAM" id="Phobius"/>
    </source>
</evidence>
<name>A0A7W6J5D4_9HYPH</name>
<sequence>MNDVEQNDGIDFFDFLYEVWSIKWTAVGALLVLTVAGALWPFVGRAGVPELVAVEEPLTGRVPFILKVLDDPVQRTAGALVLDLAARVDPEGKLGLRYAGYVTDDGKTPLAPLTNEARTFQFIFDGSANSGVIRIAIPSGTANDLKAASDAISAAATEQAKDAAEIAEGTTDLLKTTVGYTANPEQPVLANRLVASVQFLANPKVKAGSFRFFQTQRVEILDRQKPSMAEALPSNGRSIKSAAIGLYLVC</sequence>